<evidence type="ECO:0000313" key="2">
    <source>
        <dbReference type="EMBL" id="AEB68441.1"/>
    </source>
</evidence>
<dbReference type="SUPFAM" id="SSF53756">
    <property type="entry name" value="UDP-Glycosyltransferase/glycogen phosphorylase"/>
    <property type="match status" value="1"/>
</dbReference>
<evidence type="ECO:0000313" key="3">
    <source>
        <dbReference type="Proteomes" id="UP000007807"/>
    </source>
</evidence>
<dbReference type="HOGENOM" id="CLU_796569_0_0_2"/>
<dbReference type="AlphaFoldDB" id="F4BW11"/>
<dbReference type="InterPro" id="IPR001296">
    <property type="entry name" value="Glyco_trans_1"/>
</dbReference>
<keyword evidence="2" id="KW-0808">Transferase</keyword>
<feature type="domain" description="Glycosyl transferase family 1" evidence="1">
    <location>
        <begin position="164"/>
        <end position="315"/>
    </location>
</feature>
<gene>
    <name evidence="2" type="ordered locus">MCON_1849</name>
</gene>
<organism evidence="2 3">
    <name type="scientific">Methanothrix soehngenii (strain ATCC 5969 / DSM 3671 / JCM 10134 / NBRC 103675 / OCM 69 / GP-6)</name>
    <name type="common">Methanosaeta concilii</name>
    <dbReference type="NCBI Taxonomy" id="990316"/>
    <lineage>
        <taxon>Archaea</taxon>
        <taxon>Methanobacteriati</taxon>
        <taxon>Methanobacteriota</taxon>
        <taxon>Stenosarchaea group</taxon>
        <taxon>Methanomicrobia</taxon>
        <taxon>Methanotrichales</taxon>
        <taxon>Methanotrichaceae</taxon>
        <taxon>Methanothrix</taxon>
    </lineage>
</organism>
<reference evidence="2 3" key="1">
    <citation type="journal article" date="2011" name="J. Bacteriol.">
        <title>Complete genome sequence of Methanosaeta concilii, a specialist in aceticlastic methanogenesis.</title>
        <authorList>
            <person name="Barber R.D."/>
            <person name="Zhang L."/>
            <person name="Harnack M."/>
            <person name="Olson M.V."/>
            <person name="Kaul R."/>
            <person name="Ingram-Smith C."/>
            <person name="Smith K.S."/>
        </authorList>
    </citation>
    <scope>NUCLEOTIDE SEQUENCE [LARGE SCALE GENOMIC DNA]</scope>
    <source>
        <strain evidence="3">ATCC 5969 / DSM 3671 / JCM 10134 / NBRC 103675 / OCM 69 / GP-6</strain>
    </source>
</reference>
<name>F4BW11_METSG</name>
<dbReference type="EMBL" id="CP002565">
    <property type="protein sequence ID" value="AEB68441.1"/>
    <property type="molecule type" value="Genomic_DNA"/>
</dbReference>
<keyword evidence="3" id="KW-1185">Reference proteome</keyword>
<sequence>MRGGAELHCDSIYRELIKREHEVEYIKIPYKWYPPQEIINHCLAWRLLDLTESNGKKIDGVIATKFPSYIIKHPNKVIWLLHQSRTAYELANTSFDDFMPYGKIGDIVKQKIYTMDRICLSESKKIYTNSQNVSNRLWKFNKIKGEALYHPPPLMGRYFCDSYEDFIFYPSRLESIKRQDLIISSMKYLQSNIKLKIAGSGSQLESYRSLAKKYKVADKVEFLGYVSDNELLENYSKCMCVAYVPFEEDMGYVTLESFLSKKPVITCNDSAGPLEFVEDGVNGYIAEPAPEEIAASIDKLYQDNTYKQMGEKGYRKIKDMNLSWDNVIDKLIGPMKS</sequence>
<accession>F4BW11</accession>
<dbReference type="GO" id="GO:0016757">
    <property type="term" value="F:glycosyltransferase activity"/>
    <property type="evidence" value="ECO:0007669"/>
    <property type="project" value="InterPro"/>
</dbReference>
<dbReference type="KEGG" id="mcj:MCON_1849"/>
<dbReference type="Gene3D" id="3.40.50.2000">
    <property type="entry name" value="Glycogen Phosphorylase B"/>
    <property type="match status" value="2"/>
</dbReference>
<protein>
    <submittedName>
        <fullName evidence="2">Glycosyl transferase, group 1 family protein</fullName>
    </submittedName>
</protein>
<dbReference type="Proteomes" id="UP000007807">
    <property type="component" value="Chromosome"/>
</dbReference>
<proteinExistence type="predicted"/>
<dbReference type="PANTHER" id="PTHR12526:SF625">
    <property type="entry name" value="PHOSPHATIDYLINOSITOL GLYCAN-CLASS A"/>
    <property type="match status" value="1"/>
</dbReference>
<dbReference type="CDD" id="cd03801">
    <property type="entry name" value="GT4_PimA-like"/>
    <property type="match status" value="1"/>
</dbReference>
<evidence type="ECO:0000259" key="1">
    <source>
        <dbReference type="Pfam" id="PF00534"/>
    </source>
</evidence>
<dbReference type="STRING" id="990316.MCON_1849"/>
<dbReference type="PANTHER" id="PTHR12526">
    <property type="entry name" value="GLYCOSYLTRANSFERASE"/>
    <property type="match status" value="1"/>
</dbReference>
<dbReference type="InParanoid" id="F4BW11"/>
<dbReference type="Pfam" id="PF00534">
    <property type="entry name" value="Glycos_transf_1"/>
    <property type="match status" value="1"/>
</dbReference>